<dbReference type="RefSeq" id="WP_183334238.1">
    <property type="nucleotide sequence ID" value="NZ_JACHZF010000037.1"/>
</dbReference>
<dbReference type="CDD" id="cd00761">
    <property type="entry name" value="Glyco_tranf_GTA_type"/>
    <property type="match status" value="1"/>
</dbReference>
<reference evidence="2 3" key="1">
    <citation type="submission" date="2020-08" db="EMBL/GenBank/DDBJ databases">
        <title>Genomic Encyclopedia of Archaeal and Bacterial Type Strains, Phase II (KMG-II): from individual species to whole genera.</title>
        <authorList>
            <person name="Goeker M."/>
        </authorList>
    </citation>
    <scope>NUCLEOTIDE SEQUENCE [LARGE SCALE GENOMIC DNA]</scope>
    <source>
        <strain evidence="2 3">5AG</strain>
    </source>
</reference>
<dbReference type="AlphaFoldDB" id="A0A7W5PCF8"/>
<dbReference type="InterPro" id="IPR029044">
    <property type="entry name" value="Nucleotide-diphossugar_trans"/>
</dbReference>
<feature type="domain" description="Glycosyltransferase 2-like" evidence="1">
    <location>
        <begin position="7"/>
        <end position="159"/>
    </location>
</feature>
<evidence type="ECO:0000313" key="2">
    <source>
        <dbReference type="EMBL" id="MBB3332572.1"/>
    </source>
</evidence>
<dbReference type="GO" id="GO:0016758">
    <property type="term" value="F:hexosyltransferase activity"/>
    <property type="evidence" value="ECO:0007669"/>
    <property type="project" value="UniProtKB-ARBA"/>
</dbReference>
<accession>A0A7W5PCF8</accession>
<keyword evidence="3" id="KW-1185">Reference proteome</keyword>
<proteinExistence type="predicted"/>
<dbReference type="PANTHER" id="PTHR22916:SF3">
    <property type="entry name" value="UDP-GLCNAC:BETAGAL BETA-1,3-N-ACETYLGLUCOSAMINYLTRANSFERASE-LIKE PROTEIN 1"/>
    <property type="match status" value="1"/>
</dbReference>
<name>A0A7W5PCF8_9GAMM</name>
<evidence type="ECO:0000313" key="3">
    <source>
        <dbReference type="Proteomes" id="UP000553442"/>
    </source>
</evidence>
<dbReference type="EMBL" id="JACHZF010000037">
    <property type="protein sequence ID" value="MBB3332572.1"/>
    <property type="molecule type" value="Genomic_DNA"/>
</dbReference>
<dbReference type="SUPFAM" id="SSF53448">
    <property type="entry name" value="Nucleotide-diphospho-sugar transferases"/>
    <property type="match status" value="1"/>
</dbReference>
<gene>
    <name evidence="2" type="ORF">BDK63_003470</name>
</gene>
<dbReference type="Proteomes" id="UP000553442">
    <property type="component" value="Unassembled WGS sequence"/>
</dbReference>
<protein>
    <submittedName>
        <fullName evidence="2">Glycosyltransferase involved in cell wall biosynthesis</fullName>
    </submittedName>
</protein>
<dbReference type="Gene3D" id="3.90.550.10">
    <property type="entry name" value="Spore Coat Polysaccharide Biosynthesis Protein SpsA, Chain A"/>
    <property type="match status" value="1"/>
</dbReference>
<evidence type="ECO:0000259" key="1">
    <source>
        <dbReference type="Pfam" id="PF00535"/>
    </source>
</evidence>
<comment type="caution">
    <text evidence="2">The sequence shown here is derived from an EMBL/GenBank/DDBJ whole genome shotgun (WGS) entry which is preliminary data.</text>
</comment>
<dbReference type="PANTHER" id="PTHR22916">
    <property type="entry name" value="GLYCOSYLTRANSFERASE"/>
    <property type="match status" value="1"/>
</dbReference>
<dbReference type="InterPro" id="IPR001173">
    <property type="entry name" value="Glyco_trans_2-like"/>
</dbReference>
<sequence>MADCSISIIIPAYNVEKYLKAALDSIKAQTELPDEVILIDDGSTDKTLAVAEEYDFSIPYKVLSIENGGQGNARNIGAELANFQYLYFFDADDLLDKNFISSFQSCIIRENFPDILLFSSMSFYDNEYSGSRRQEYCRGFSGLFLDRDDFLDSGYGKKGLFCSPCMYVSKATLWKGAALKFGDGYFEDEAVFFPLLFSCNSFLVVDEFFFYRRIRDGSTMTMLPSSRHVSGALNCMNTLRELYSSKRLSKREVWHIRKRMKQHCARYLRVSRDSRTPIAWDKVVDSVVLSRSFSLVARCLIYIMHAERLLFFLKKISDKLAR</sequence>
<dbReference type="Pfam" id="PF00535">
    <property type="entry name" value="Glycos_transf_2"/>
    <property type="match status" value="1"/>
</dbReference>
<keyword evidence="2" id="KW-0808">Transferase</keyword>
<organism evidence="2 3">
    <name type="scientific">Halomonas campaniensis</name>
    <dbReference type="NCBI Taxonomy" id="213554"/>
    <lineage>
        <taxon>Bacteria</taxon>
        <taxon>Pseudomonadati</taxon>
        <taxon>Pseudomonadota</taxon>
        <taxon>Gammaproteobacteria</taxon>
        <taxon>Oceanospirillales</taxon>
        <taxon>Halomonadaceae</taxon>
        <taxon>Halomonas</taxon>
    </lineage>
</organism>